<sequence length="332" mass="38808">MNRMVLNHLIFEAYESTTYAFATQLNIDLHESIVLQRLDPSVIVGLSSIQFRRKVKDLIYSGEIEKVIELISWERPELLEKDEYLYFRLLLLNLIEIIRRNFKEKRAADVQTTKVDSQVQDTFILKVIDFIKLKLLKKVINNHKFMRQLELAMTLLLYCGNGDQEGDQEQSKVEIPEKLSKLFKFQVKRNVFELVNKKIIISDSKKGDTSTEYNDFDDQDDDLDFEIEDSEGIQAPSAIIKGSSYKETKKPDANHHDGDEEAEGEDEYGEERYQDTELLMTDSDMKKMVKLWMWLENNINDESSGSKGEFKFSEHRISEDGDEDDEDEELED</sequence>
<feature type="domain" description="CTLH" evidence="2">
    <location>
        <begin position="52"/>
        <end position="105"/>
    </location>
</feature>
<dbReference type="PROSITE" id="PS50897">
    <property type="entry name" value="CTLH"/>
    <property type="match status" value="1"/>
</dbReference>
<name>A0A9P8Q062_WICPI</name>
<gene>
    <name evidence="3" type="ORF">WICPIJ_007628</name>
</gene>
<dbReference type="InterPro" id="IPR006595">
    <property type="entry name" value="CTLH_C"/>
</dbReference>
<feature type="compositionally biased region" description="Basic and acidic residues" evidence="1">
    <location>
        <begin position="308"/>
        <end position="319"/>
    </location>
</feature>
<proteinExistence type="predicted"/>
<evidence type="ECO:0000259" key="2">
    <source>
        <dbReference type="PROSITE" id="PS50897"/>
    </source>
</evidence>
<feature type="region of interest" description="Disordered" evidence="1">
    <location>
        <begin position="236"/>
        <end position="277"/>
    </location>
</feature>
<keyword evidence="4" id="KW-1185">Reference proteome</keyword>
<feature type="compositionally biased region" description="Acidic residues" evidence="1">
    <location>
        <begin position="259"/>
        <end position="269"/>
    </location>
</feature>
<dbReference type="Proteomes" id="UP000774326">
    <property type="component" value="Unassembled WGS sequence"/>
</dbReference>
<protein>
    <recommendedName>
        <fullName evidence="2">CTLH domain-containing protein</fullName>
    </recommendedName>
</protein>
<comment type="caution">
    <text evidence="3">The sequence shown here is derived from an EMBL/GenBank/DDBJ whole genome shotgun (WGS) entry which is preliminary data.</text>
</comment>
<feature type="compositionally biased region" description="Acidic residues" evidence="1">
    <location>
        <begin position="320"/>
        <end position="332"/>
    </location>
</feature>
<accession>A0A9P8Q062</accession>
<dbReference type="AlphaFoldDB" id="A0A9P8Q062"/>
<reference evidence="3" key="1">
    <citation type="journal article" date="2021" name="Open Biol.">
        <title>Shared evolutionary footprints suggest mitochondrial oxidative damage underlies multiple complex I losses in fungi.</title>
        <authorList>
            <person name="Schikora-Tamarit M.A."/>
            <person name="Marcet-Houben M."/>
            <person name="Nosek J."/>
            <person name="Gabaldon T."/>
        </authorList>
    </citation>
    <scope>NUCLEOTIDE SEQUENCE</scope>
    <source>
        <strain evidence="3">CBS2887</strain>
    </source>
</reference>
<dbReference type="Pfam" id="PF10607">
    <property type="entry name" value="CTLH"/>
    <property type="match status" value="1"/>
</dbReference>
<feature type="region of interest" description="Disordered" evidence="1">
    <location>
        <begin position="300"/>
        <end position="332"/>
    </location>
</feature>
<evidence type="ECO:0000313" key="3">
    <source>
        <dbReference type="EMBL" id="KAH3681412.1"/>
    </source>
</evidence>
<organism evidence="3 4">
    <name type="scientific">Wickerhamomyces pijperi</name>
    <name type="common">Yeast</name>
    <name type="synonym">Pichia pijperi</name>
    <dbReference type="NCBI Taxonomy" id="599730"/>
    <lineage>
        <taxon>Eukaryota</taxon>
        <taxon>Fungi</taxon>
        <taxon>Dikarya</taxon>
        <taxon>Ascomycota</taxon>
        <taxon>Saccharomycotina</taxon>
        <taxon>Saccharomycetes</taxon>
        <taxon>Phaffomycetales</taxon>
        <taxon>Wickerhamomycetaceae</taxon>
        <taxon>Wickerhamomyces</taxon>
    </lineage>
</organism>
<dbReference type="SMART" id="SM00668">
    <property type="entry name" value="CTLH"/>
    <property type="match status" value="1"/>
</dbReference>
<dbReference type="EMBL" id="JAEUBG010004429">
    <property type="protein sequence ID" value="KAH3681412.1"/>
    <property type="molecule type" value="Genomic_DNA"/>
</dbReference>
<evidence type="ECO:0000313" key="4">
    <source>
        <dbReference type="Proteomes" id="UP000774326"/>
    </source>
</evidence>
<evidence type="ECO:0000256" key="1">
    <source>
        <dbReference type="SAM" id="MobiDB-lite"/>
    </source>
</evidence>
<dbReference type="InterPro" id="IPR024964">
    <property type="entry name" value="CTLH/CRA"/>
</dbReference>
<dbReference type="OrthoDB" id="2415936at2759"/>
<feature type="compositionally biased region" description="Basic and acidic residues" evidence="1">
    <location>
        <begin position="244"/>
        <end position="258"/>
    </location>
</feature>
<reference evidence="3" key="2">
    <citation type="submission" date="2021-01" db="EMBL/GenBank/DDBJ databases">
        <authorList>
            <person name="Schikora-Tamarit M.A."/>
        </authorList>
    </citation>
    <scope>NUCLEOTIDE SEQUENCE</scope>
    <source>
        <strain evidence="3">CBS2887</strain>
    </source>
</reference>